<dbReference type="Proteomes" id="UP000653565">
    <property type="component" value="Unassembled WGS sequence"/>
</dbReference>
<evidence type="ECO:0000256" key="1">
    <source>
        <dbReference type="ARBA" id="ARBA00001933"/>
    </source>
</evidence>
<reference evidence="6" key="2">
    <citation type="submission" date="2020-04" db="EMBL/GenBank/DDBJ databases">
        <authorList>
            <person name="Santos R.A.C."/>
            <person name="Steenwyk J.L."/>
            <person name="Rivero-Menendez O."/>
            <person name="Mead M.E."/>
            <person name="Silva L.P."/>
            <person name="Bastos R.W."/>
            <person name="Alastruey-Izquierdo A."/>
            <person name="Goldman G.H."/>
            <person name="Rokas A."/>
        </authorList>
    </citation>
    <scope>NUCLEOTIDE SEQUENCE</scope>
    <source>
        <strain evidence="6">CNM-CM6805</strain>
    </source>
</reference>
<name>A0A8H4GYK7_9EURO</name>
<dbReference type="GO" id="GO:0003941">
    <property type="term" value="F:L-serine ammonia-lyase activity"/>
    <property type="evidence" value="ECO:0007669"/>
    <property type="project" value="TreeGrafter"/>
</dbReference>
<dbReference type="InterPro" id="IPR036052">
    <property type="entry name" value="TrpB-like_PALP_sf"/>
</dbReference>
<evidence type="ECO:0000256" key="2">
    <source>
        <dbReference type="ARBA" id="ARBA00022898"/>
    </source>
</evidence>
<proteinExistence type="predicted"/>
<dbReference type="GO" id="GO:0006567">
    <property type="term" value="P:L-threonine catabolic process"/>
    <property type="evidence" value="ECO:0007669"/>
    <property type="project" value="TreeGrafter"/>
</dbReference>
<dbReference type="EMBL" id="JAAAPX010000103">
    <property type="protein sequence ID" value="KAF4231461.1"/>
    <property type="molecule type" value="Genomic_DNA"/>
</dbReference>
<dbReference type="Pfam" id="PF00291">
    <property type="entry name" value="PALP"/>
    <property type="match status" value="1"/>
</dbReference>
<sequence length="408" mass="43693">MSTTAPTDYSRLIVISSVYTDLQPTALSPAVHLSQRLGCRVFLKREDQQLGFGPHVRGVYNSMSQISREDRWRGVVVPSLDHYARGTAWASRLLQTQAVIIVPDYMPAGEIHELKELGCVVLQQPACGPITPLASACQQQALYINPLNDCHVLAGMGTVGLEILQQIKDVKNLEAVFCSARAGGALEAIGIAIKLFAPQVKVIGVGFQSSAAASSPSFSISIVDSVASRAPEGTSPNSINGLNVLPVQKNWLTLSEQLETSTTSSHTEEEATSEATRIHPSVVDEIMFVEPYDISQAMEDVFVEFRVLIDADGSLAVAGLKRHAFSKGLGMETPSLENATAPQYVEIPAGTTEIFKPSLLGGSSEGKKGKSDTVSRARMVKAVLDFAEASQRSWSRAPRGQPSNGNGS</sequence>
<keyword evidence="3" id="KW-0456">Lyase</keyword>
<evidence type="ECO:0000256" key="4">
    <source>
        <dbReference type="SAM" id="MobiDB-lite"/>
    </source>
</evidence>
<dbReference type="Gene3D" id="3.40.50.1100">
    <property type="match status" value="2"/>
</dbReference>
<protein>
    <recommendedName>
        <fullName evidence="5">Tryptophan synthase beta chain-like PALP domain-containing protein</fullName>
    </recommendedName>
</protein>
<dbReference type="AlphaFoldDB" id="A0A8H4GYK7"/>
<gene>
    <name evidence="6" type="ORF">CNMCM6805_000155</name>
</gene>
<accession>A0A8H4GYK7</accession>
<keyword evidence="7" id="KW-1185">Reference proteome</keyword>
<dbReference type="InterPro" id="IPR050147">
    <property type="entry name" value="Ser/Thr_Dehydratase"/>
</dbReference>
<evidence type="ECO:0000259" key="5">
    <source>
        <dbReference type="Pfam" id="PF00291"/>
    </source>
</evidence>
<comment type="caution">
    <text evidence="6">The sequence shown here is derived from an EMBL/GenBank/DDBJ whole genome shotgun (WGS) entry which is preliminary data.</text>
</comment>
<feature type="domain" description="Tryptophan synthase beta chain-like PALP" evidence="5">
    <location>
        <begin position="22"/>
        <end position="323"/>
    </location>
</feature>
<dbReference type="SUPFAM" id="SSF53686">
    <property type="entry name" value="Tryptophan synthase beta subunit-like PLP-dependent enzymes"/>
    <property type="match status" value="1"/>
</dbReference>
<evidence type="ECO:0000313" key="7">
    <source>
        <dbReference type="Proteomes" id="UP000653565"/>
    </source>
</evidence>
<dbReference type="PANTHER" id="PTHR48078">
    <property type="entry name" value="THREONINE DEHYDRATASE, MITOCHONDRIAL-RELATED"/>
    <property type="match status" value="1"/>
</dbReference>
<dbReference type="PANTHER" id="PTHR48078:SF11">
    <property type="entry name" value="THREONINE DEHYDRATASE, MITOCHONDRIAL"/>
    <property type="match status" value="1"/>
</dbReference>
<comment type="cofactor">
    <cofactor evidence="1">
        <name>pyridoxal 5'-phosphate</name>
        <dbReference type="ChEBI" id="CHEBI:597326"/>
    </cofactor>
</comment>
<dbReference type="GO" id="GO:0009097">
    <property type="term" value="P:isoleucine biosynthetic process"/>
    <property type="evidence" value="ECO:0007669"/>
    <property type="project" value="TreeGrafter"/>
</dbReference>
<dbReference type="GO" id="GO:0004794">
    <property type="term" value="F:threonine deaminase activity"/>
    <property type="evidence" value="ECO:0007669"/>
    <property type="project" value="TreeGrafter"/>
</dbReference>
<dbReference type="OrthoDB" id="4418812at2759"/>
<evidence type="ECO:0000256" key="3">
    <source>
        <dbReference type="ARBA" id="ARBA00023239"/>
    </source>
</evidence>
<evidence type="ECO:0000313" key="6">
    <source>
        <dbReference type="EMBL" id="KAF4231461.1"/>
    </source>
</evidence>
<reference evidence="6" key="1">
    <citation type="journal article" date="2020" name="bioRxiv">
        <title>Genomic and phenotypic heterogeneity of clinical isolates of the human pathogens Aspergillus fumigatus, Aspergillus lentulus and Aspergillus fumigatiaffinis.</title>
        <authorList>
            <person name="dos Santos R.A.C."/>
            <person name="Steenwyk J.L."/>
            <person name="Rivero-Menendez O."/>
            <person name="Mead M.E."/>
            <person name="Silva L.P."/>
            <person name="Bastos R.W."/>
            <person name="Alastruey-Izquierdo A."/>
            <person name="Goldman G.H."/>
            <person name="Rokas A."/>
        </authorList>
    </citation>
    <scope>NUCLEOTIDE SEQUENCE</scope>
    <source>
        <strain evidence="6">CNM-CM6805</strain>
    </source>
</reference>
<organism evidence="6 7">
    <name type="scientific">Aspergillus fumigatiaffinis</name>
    <dbReference type="NCBI Taxonomy" id="340414"/>
    <lineage>
        <taxon>Eukaryota</taxon>
        <taxon>Fungi</taxon>
        <taxon>Dikarya</taxon>
        <taxon>Ascomycota</taxon>
        <taxon>Pezizomycotina</taxon>
        <taxon>Eurotiomycetes</taxon>
        <taxon>Eurotiomycetidae</taxon>
        <taxon>Eurotiales</taxon>
        <taxon>Aspergillaceae</taxon>
        <taxon>Aspergillus</taxon>
        <taxon>Aspergillus subgen. Fumigati</taxon>
    </lineage>
</organism>
<feature type="region of interest" description="Disordered" evidence="4">
    <location>
        <begin position="389"/>
        <end position="408"/>
    </location>
</feature>
<dbReference type="GO" id="GO:0006565">
    <property type="term" value="P:L-serine catabolic process"/>
    <property type="evidence" value="ECO:0007669"/>
    <property type="project" value="TreeGrafter"/>
</dbReference>
<keyword evidence="2" id="KW-0663">Pyridoxal phosphate</keyword>
<dbReference type="InterPro" id="IPR001926">
    <property type="entry name" value="TrpB-like_PALP"/>
</dbReference>